<keyword evidence="4" id="KW-1185">Reference proteome</keyword>
<protein>
    <recommendedName>
        <fullName evidence="2">SLH domain-containing protein</fullName>
    </recommendedName>
</protein>
<comment type="caution">
    <text evidence="3">The sequence shown here is derived from an EMBL/GenBank/DDBJ whole genome shotgun (WGS) entry which is preliminary data.</text>
</comment>
<organism evidence="3 4">
    <name type="scientific">Paenibacillus agaridevorans</name>
    <dbReference type="NCBI Taxonomy" id="171404"/>
    <lineage>
        <taxon>Bacteria</taxon>
        <taxon>Bacillati</taxon>
        <taxon>Bacillota</taxon>
        <taxon>Bacilli</taxon>
        <taxon>Bacillales</taxon>
        <taxon>Paenibacillaceae</taxon>
        <taxon>Paenibacillus</taxon>
    </lineage>
</organism>
<reference evidence="3 4" key="1">
    <citation type="submission" date="2017-08" db="EMBL/GenBank/DDBJ databases">
        <title>Substantial Increase in Enzyme Production by Combined Drug-Resistance Mutations in Paenibacillus agaridevorans.</title>
        <authorList>
            <person name="Tanaka Y."/>
            <person name="Funane K."/>
            <person name="Hosaka T."/>
            <person name="Shiwa Y."/>
            <person name="Fujita N."/>
            <person name="Miyazaki T."/>
            <person name="Yoshikawa H."/>
            <person name="Murakami K."/>
            <person name="Kasahara K."/>
            <person name="Inaoka T."/>
            <person name="Hiraga Y."/>
            <person name="Ochi K."/>
        </authorList>
    </citation>
    <scope>NUCLEOTIDE SEQUENCE [LARGE SCALE GENOMIC DNA]</scope>
    <source>
        <strain evidence="3 4">T-3040</strain>
    </source>
</reference>
<dbReference type="EMBL" id="BDQX01000339">
    <property type="protein sequence ID" value="GBG10602.1"/>
    <property type="molecule type" value="Genomic_DNA"/>
</dbReference>
<dbReference type="Pfam" id="PF00395">
    <property type="entry name" value="SLH"/>
    <property type="match status" value="2"/>
</dbReference>
<keyword evidence="1" id="KW-0732">Signal</keyword>
<dbReference type="RefSeq" id="WP_108995072.1">
    <property type="nucleotide sequence ID" value="NZ_BDQX01000339.1"/>
</dbReference>
<dbReference type="AlphaFoldDB" id="A0A2R5EV77"/>
<feature type="signal peptide" evidence="1">
    <location>
        <begin position="1"/>
        <end position="24"/>
    </location>
</feature>
<accession>A0A2R5EV77</accession>
<evidence type="ECO:0000313" key="4">
    <source>
        <dbReference type="Proteomes" id="UP000245202"/>
    </source>
</evidence>
<evidence type="ECO:0000313" key="3">
    <source>
        <dbReference type="EMBL" id="GBG10602.1"/>
    </source>
</evidence>
<dbReference type="PROSITE" id="PS51272">
    <property type="entry name" value="SLH"/>
    <property type="match status" value="1"/>
</dbReference>
<proteinExistence type="predicted"/>
<feature type="chain" id="PRO_5015327373" description="SLH domain-containing protein" evidence="1">
    <location>
        <begin position="25"/>
        <end position="530"/>
    </location>
</feature>
<evidence type="ECO:0000259" key="2">
    <source>
        <dbReference type="PROSITE" id="PS51272"/>
    </source>
</evidence>
<gene>
    <name evidence="3" type="ORF">PAT3040_05353</name>
</gene>
<evidence type="ECO:0000256" key="1">
    <source>
        <dbReference type="SAM" id="SignalP"/>
    </source>
</evidence>
<name>A0A2R5EV77_9BACL</name>
<dbReference type="Proteomes" id="UP000245202">
    <property type="component" value="Unassembled WGS sequence"/>
</dbReference>
<dbReference type="InterPro" id="IPR001119">
    <property type="entry name" value="SLH_dom"/>
</dbReference>
<sequence>MKRIATIALSALLTMGAFSGLASAATELTAQQKFDALKAKGIFDGMDSTGTSALDQNMTRAQFAKVAALLTGLKVDSNPVTSTFNDVSADNWATGYIEAAKKAGLIEGVGGGNFNPSGNVTQEQLAAVMVRALGIQTDTNAVVGGVSDWAKGYVAAAVNAGLIAGVTDFTAPAKREALVVSSYATDELQTDIKAVENENKPAIGKLLALGTFSANGDQFGPQNSMTKEDVLQALDSMTNGKFDAASLQLNAPPTFAEVLRAYLLALGYPADSLQDADRLIDKAIDSGIVSKDSPLLKIQQLNLPLTRQWGSYLTAGTLFDATTVTVDSNGNVKQNADKHLSETMKLPDAPIQVKLSDVQDVPTYDKLSLIDPSIEERVTTVPTTVPTTPVYTDTTAPTITGATITLSGSPTTSKTVTISGGNSGTIELDVTDKLIGGTISVSEASTLTITKIGDIDLTSLSSMLTQPLSAGSNPLNLITFLDDTIDPQDDGISASFLANQATSNGLVVNGNLRDSAGNVQQIILTFSFPT</sequence>
<feature type="domain" description="SLH" evidence="2">
    <location>
        <begin position="80"/>
        <end position="143"/>
    </location>
</feature>